<protein>
    <submittedName>
        <fullName evidence="2">Uncharacterized protein LOC115229719</fullName>
    </submittedName>
</protein>
<keyword evidence="1" id="KW-1185">Reference proteome</keyword>
<accession>A0A6P7TVR6</accession>
<name>A0A6P7TVR6_9MOLL</name>
<dbReference type="RefSeq" id="XP_029655888.1">
    <property type="nucleotide sequence ID" value="XM_029800028.1"/>
</dbReference>
<evidence type="ECO:0000313" key="1">
    <source>
        <dbReference type="Proteomes" id="UP000515154"/>
    </source>
</evidence>
<proteinExistence type="predicted"/>
<organism evidence="1 2">
    <name type="scientific">Octopus sinensis</name>
    <name type="common">East Asian common octopus</name>
    <dbReference type="NCBI Taxonomy" id="2607531"/>
    <lineage>
        <taxon>Eukaryota</taxon>
        <taxon>Metazoa</taxon>
        <taxon>Spiralia</taxon>
        <taxon>Lophotrochozoa</taxon>
        <taxon>Mollusca</taxon>
        <taxon>Cephalopoda</taxon>
        <taxon>Coleoidea</taxon>
        <taxon>Octopodiformes</taxon>
        <taxon>Octopoda</taxon>
        <taxon>Incirrata</taxon>
        <taxon>Octopodidae</taxon>
        <taxon>Octopus</taxon>
    </lineage>
</organism>
<sequence>MARDNYYIGLLDLKPFAFDEIDKFVRKLLMDLNTTILTELKIQYKKPDIFIYGKRENLIWLIEVGVTSIDNLKSVEVEKLHKYDILASELQLIHKAKVKLVQIVIT</sequence>
<evidence type="ECO:0000313" key="2">
    <source>
        <dbReference type="RefSeq" id="XP_029655888.1"/>
    </source>
</evidence>
<reference evidence="2" key="1">
    <citation type="submission" date="2025-08" db="UniProtKB">
        <authorList>
            <consortium name="RefSeq"/>
        </authorList>
    </citation>
    <scope>IDENTIFICATION</scope>
</reference>
<dbReference type="Proteomes" id="UP000515154">
    <property type="component" value="Unplaced"/>
</dbReference>
<dbReference type="KEGG" id="osn:115229719"/>
<gene>
    <name evidence="2" type="primary">LOC115229719</name>
</gene>
<dbReference type="AlphaFoldDB" id="A0A6P7TVR6"/>